<dbReference type="OrthoDB" id="446244at2759"/>
<organism evidence="1 2">
    <name type="scientific">Symbiodinium pilosum</name>
    <name type="common">Dinoflagellate</name>
    <dbReference type="NCBI Taxonomy" id="2952"/>
    <lineage>
        <taxon>Eukaryota</taxon>
        <taxon>Sar</taxon>
        <taxon>Alveolata</taxon>
        <taxon>Dinophyceae</taxon>
        <taxon>Suessiales</taxon>
        <taxon>Symbiodiniaceae</taxon>
        <taxon>Symbiodinium</taxon>
    </lineage>
</organism>
<feature type="non-terminal residue" evidence="1">
    <location>
        <position position="186"/>
    </location>
</feature>
<evidence type="ECO:0000313" key="2">
    <source>
        <dbReference type="Proteomes" id="UP000649617"/>
    </source>
</evidence>
<dbReference type="AlphaFoldDB" id="A0A812JG08"/>
<keyword evidence="2" id="KW-1185">Reference proteome</keyword>
<protein>
    <submittedName>
        <fullName evidence="1">NTPCR protein</fullName>
    </submittedName>
</protein>
<proteinExistence type="predicted"/>
<dbReference type="Proteomes" id="UP000649617">
    <property type="component" value="Unassembled WGS sequence"/>
</dbReference>
<evidence type="ECO:0000313" key="1">
    <source>
        <dbReference type="EMBL" id="CAE7206032.1"/>
    </source>
</evidence>
<comment type="caution">
    <text evidence="1">The sequence shown here is derived from an EMBL/GenBank/DDBJ whole genome shotgun (WGS) entry which is preliminary data.</text>
</comment>
<dbReference type="EMBL" id="CAJNIZ010002091">
    <property type="protein sequence ID" value="CAE7206032.1"/>
    <property type="molecule type" value="Genomic_DNA"/>
</dbReference>
<reference evidence="1" key="1">
    <citation type="submission" date="2021-02" db="EMBL/GenBank/DDBJ databases">
        <authorList>
            <person name="Dougan E. K."/>
            <person name="Rhodes N."/>
            <person name="Thang M."/>
            <person name="Chan C."/>
        </authorList>
    </citation>
    <scope>NUCLEOTIDE SEQUENCE</scope>
</reference>
<name>A0A812JG08_SYMPI</name>
<feature type="non-terminal residue" evidence="1">
    <location>
        <position position="1"/>
    </location>
</feature>
<accession>A0A812JG08</accession>
<sequence length="186" mass="20684">TRINELDFEFIDGGPDLEQQLDSVDSWTALREAVELSLSRQNLDTHLWWRHAADARKRLLDGKSTIRSSEDAADATAVILACARAKVVLEGSWVDVWYCVELADLARAMAAYACVGLPATRPSLDDPVFQEVESQLQHLEVSAHDAAIILCAQRRCGRLSAEVVRDLWRRSMDGRLSELSPILLAA</sequence>
<gene>
    <name evidence="1" type="primary">NTPCR</name>
    <name evidence="1" type="ORF">SPIL2461_LOCUS1968</name>
</gene>